<accession>A0AAV4Q489</accession>
<dbReference type="Proteomes" id="UP001054837">
    <property type="component" value="Unassembled WGS sequence"/>
</dbReference>
<feature type="compositionally biased region" description="Polar residues" evidence="1">
    <location>
        <begin position="51"/>
        <end position="65"/>
    </location>
</feature>
<name>A0AAV4Q489_9ARAC</name>
<evidence type="ECO:0000313" key="2">
    <source>
        <dbReference type="EMBL" id="GIY04260.1"/>
    </source>
</evidence>
<sequence>MSCMSPGKQDLLKITFDDDVDGNTFVYPSENSLLEDPDQQSPSPTPDIIPNGQSPPSKLKTNTSIGNSNFESKWVSKIRII</sequence>
<dbReference type="EMBL" id="BPLQ01003906">
    <property type="protein sequence ID" value="GIY04260.1"/>
    <property type="molecule type" value="Genomic_DNA"/>
</dbReference>
<proteinExistence type="predicted"/>
<evidence type="ECO:0000256" key="1">
    <source>
        <dbReference type="SAM" id="MobiDB-lite"/>
    </source>
</evidence>
<protein>
    <submittedName>
        <fullName evidence="2">Uncharacterized protein</fullName>
    </submittedName>
</protein>
<feature type="region of interest" description="Disordered" evidence="1">
    <location>
        <begin position="26"/>
        <end position="65"/>
    </location>
</feature>
<keyword evidence="3" id="KW-1185">Reference proteome</keyword>
<gene>
    <name evidence="2" type="ORF">CDAR_253781</name>
</gene>
<dbReference type="AlphaFoldDB" id="A0AAV4Q489"/>
<organism evidence="2 3">
    <name type="scientific">Caerostris darwini</name>
    <dbReference type="NCBI Taxonomy" id="1538125"/>
    <lineage>
        <taxon>Eukaryota</taxon>
        <taxon>Metazoa</taxon>
        <taxon>Ecdysozoa</taxon>
        <taxon>Arthropoda</taxon>
        <taxon>Chelicerata</taxon>
        <taxon>Arachnida</taxon>
        <taxon>Araneae</taxon>
        <taxon>Araneomorphae</taxon>
        <taxon>Entelegynae</taxon>
        <taxon>Araneoidea</taxon>
        <taxon>Araneidae</taxon>
        <taxon>Caerostris</taxon>
    </lineage>
</organism>
<reference evidence="2 3" key="1">
    <citation type="submission" date="2021-06" db="EMBL/GenBank/DDBJ databases">
        <title>Caerostris darwini draft genome.</title>
        <authorList>
            <person name="Kono N."/>
            <person name="Arakawa K."/>
        </authorList>
    </citation>
    <scope>NUCLEOTIDE SEQUENCE [LARGE SCALE GENOMIC DNA]</scope>
</reference>
<comment type="caution">
    <text evidence="2">The sequence shown here is derived from an EMBL/GenBank/DDBJ whole genome shotgun (WGS) entry which is preliminary data.</text>
</comment>
<evidence type="ECO:0000313" key="3">
    <source>
        <dbReference type="Proteomes" id="UP001054837"/>
    </source>
</evidence>